<dbReference type="Proteomes" id="UP000198211">
    <property type="component" value="Unassembled WGS sequence"/>
</dbReference>
<dbReference type="AlphaFoldDB" id="A0A225VT26"/>
<proteinExistence type="predicted"/>
<dbReference type="InterPro" id="IPR036691">
    <property type="entry name" value="Endo/exonu/phosph_ase_sf"/>
</dbReference>
<dbReference type="STRING" id="4795.A0A225VT26"/>
<dbReference type="Gene3D" id="3.60.10.10">
    <property type="entry name" value="Endonuclease/exonuclease/phosphatase"/>
    <property type="match status" value="1"/>
</dbReference>
<organism evidence="1 2">
    <name type="scientific">Phytophthora megakarya</name>
    <dbReference type="NCBI Taxonomy" id="4795"/>
    <lineage>
        <taxon>Eukaryota</taxon>
        <taxon>Sar</taxon>
        <taxon>Stramenopiles</taxon>
        <taxon>Oomycota</taxon>
        <taxon>Peronosporomycetes</taxon>
        <taxon>Peronosporales</taxon>
        <taxon>Peronosporaceae</taxon>
        <taxon>Phytophthora</taxon>
    </lineage>
</organism>
<dbReference type="EMBL" id="NBNE01003340">
    <property type="protein sequence ID" value="OWZ07937.1"/>
    <property type="molecule type" value="Genomic_DNA"/>
</dbReference>
<dbReference type="SUPFAM" id="SSF56219">
    <property type="entry name" value="DNase I-like"/>
    <property type="match status" value="1"/>
</dbReference>
<dbReference type="OrthoDB" id="168226at2759"/>
<keyword evidence="1" id="KW-0548">Nucleotidyltransferase</keyword>
<accession>A0A225VT26</accession>
<gene>
    <name evidence="1" type="ORF">PHMEG_00019599</name>
</gene>
<evidence type="ECO:0000313" key="1">
    <source>
        <dbReference type="EMBL" id="OWZ07937.1"/>
    </source>
</evidence>
<name>A0A225VT26_9STRA</name>
<keyword evidence="2" id="KW-1185">Reference proteome</keyword>
<evidence type="ECO:0000313" key="2">
    <source>
        <dbReference type="Proteomes" id="UP000198211"/>
    </source>
</evidence>
<dbReference type="GO" id="GO:0003964">
    <property type="term" value="F:RNA-directed DNA polymerase activity"/>
    <property type="evidence" value="ECO:0007669"/>
    <property type="project" value="UniProtKB-KW"/>
</dbReference>
<keyword evidence="1" id="KW-0695">RNA-directed DNA polymerase</keyword>
<reference evidence="2" key="1">
    <citation type="submission" date="2017-03" db="EMBL/GenBank/DDBJ databases">
        <title>Phytopthora megakarya and P. palmivora, two closely related causual agents of cacao black pod achieved similar genome size and gene model numbers by different mechanisms.</title>
        <authorList>
            <person name="Ali S."/>
            <person name="Shao J."/>
            <person name="Larry D.J."/>
            <person name="Kronmiller B."/>
            <person name="Shen D."/>
            <person name="Strem M.D."/>
            <person name="Melnick R.L."/>
            <person name="Guiltinan M.J."/>
            <person name="Tyler B.M."/>
            <person name="Meinhardt L.W."/>
            <person name="Bailey B.A."/>
        </authorList>
    </citation>
    <scope>NUCLEOTIDE SEQUENCE [LARGE SCALE GENOMIC DNA]</scope>
    <source>
        <strain evidence="2">zdho120</strain>
    </source>
</reference>
<sequence length="401" mass="46245">MTREFRQLKRRVRYEQKLKRKKSWLIGRRRKERGRRHKDEQFWGLVTQNVNGFGATNRYKQMWLRSFASQKAGVRNNFGLLQETHIEEKERERAVKEYAAKWGFRSGGLCEQLSWWSSSKDRKGGTACLIHPYGGFKHAQSVLEEHRSPYVMAIQGHIDGVEFLVLNVYAPHVVVERVRFYRQLARIELPAGAKVLLGRDFNCSQEYRVDRSYVQGPGTHKSAGLDTLLGNWCLEEALISEIPEMEDVPALHHFHTAHHTYRYNIPGKGEVTSRLDRWYLSSAAMEWLRKIEVTPPVPKPDHRGVQIWLGSTADPVRIRKPAKIFPAPHYAVQSVRELTLKQISDLGAQVQDMSAAESAKAWESFKLRIAKETLRTVRDTRKKTPEFVQATSQEVAETTAA</sequence>
<protein>
    <submittedName>
        <fullName evidence="1">Reverse transcriptase</fullName>
    </submittedName>
</protein>
<comment type="caution">
    <text evidence="1">The sequence shown here is derived from an EMBL/GenBank/DDBJ whole genome shotgun (WGS) entry which is preliminary data.</text>
</comment>
<keyword evidence="1" id="KW-0808">Transferase</keyword>